<protein>
    <recommendedName>
        <fullName evidence="4">Ig-like domain-containing protein</fullName>
    </recommendedName>
</protein>
<sequence>VQCILCEISPCVFSTDVYGEELTQPASMTVQPGQSLSINCKVLYSVTGYYTAWIRQPAKKTLEWIGRIYSSGGTAYSDKLKNKFSISRDTSTNTITIRGQNMQTEDTALYYCAREPTVRHITNIPVQKHPLQKTVHKEKRIYCTFKQFVLFCGLCVELIQTRSTVLTPGQSLTLTCKVSAYSVTSTYCTNWIRQPAGKTLEWIGVICYDGSTAYSEKLKSRFQVTRDTSSNTVTLTGQNMQSEDTAVYYCARYPH</sequence>
<dbReference type="AlphaFoldDB" id="A0A8T0AXZ6"/>
<dbReference type="PANTHER" id="PTHR23266">
    <property type="entry name" value="IMMUNOGLOBULIN HEAVY CHAIN"/>
    <property type="match status" value="1"/>
</dbReference>
<keyword evidence="6" id="KW-1185">Reference proteome</keyword>
<proteinExistence type="predicted"/>
<feature type="domain" description="Ig-like" evidence="4">
    <location>
        <begin position="169"/>
        <end position="255"/>
    </location>
</feature>
<dbReference type="FunFam" id="2.60.40.10:FF:001648">
    <property type="entry name" value="Immunoglobulin heavy variable 4-3"/>
    <property type="match status" value="2"/>
</dbReference>
<feature type="domain" description="Ig-like" evidence="4">
    <location>
        <begin position="10"/>
        <end position="122"/>
    </location>
</feature>
<dbReference type="PROSITE" id="PS50835">
    <property type="entry name" value="IG_LIKE"/>
    <property type="match status" value="2"/>
</dbReference>
<evidence type="ECO:0000256" key="2">
    <source>
        <dbReference type="ARBA" id="ARBA00023130"/>
    </source>
</evidence>
<dbReference type="Pfam" id="PF07686">
    <property type="entry name" value="V-set"/>
    <property type="match status" value="2"/>
</dbReference>
<dbReference type="SMART" id="SM00406">
    <property type="entry name" value="IGv"/>
    <property type="match status" value="2"/>
</dbReference>
<dbReference type="SUPFAM" id="SSF48726">
    <property type="entry name" value="Immunoglobulin"/>
    <property type="match status" value="2"/>
</dbReference>
<accession>A0A8T0AXZ6</accession>
<feature type="non-terminal residue" evidence="5">
    <location>
        <position position="255"/>
    </location>
</feature>
<name>A0A8T0AXZ6_SILME</name>
<keyword evidence="2" id="KW-1064">Adaptive immunity</keyword>
<evidence type="ECO:0000259" key="4">
    <source>
        <dbReference type="PROSITE" id="PS50835"/>
    </source>
</evidence>
<dbReference type="InterPro" id="IPR013106">
    <property type="entry name" value="Ig_V-set"/>
</dbReference>
<evidence type="ECO:0000256" key="1">
    <source>
        <dbReference type="ARBA" id="ARBA00022859"/>
    </source>
</evidence>
<organism evidence="5 6">
    <name type="scientific">Silurus meridionalis</name>
    <name type="common">Southern catfish</name>
    <name type="synonym">Silurus soldatovi meridionalis</name>
    <dbReference type="NCBI Taxonomy" id="175797"/>
    <lineage>
        <taxon>Eukaryota</taxon>
        <taxon>Metazoa</taxon>
        <taxon>Chordata</taxon>
        <taxon>Craniata</taxon>
        <taxon>Vertebrata</taxon>
        <taxon>Euteleostomi</taxon>
        <taxon>Actinopterygii</taxon>
        <taxon>Neopterygii</taxon>
        <taxon>Teleostei</taxon>
        <taxon>Ostariophysi</taxon>
        <taxon>Siluriformes</taxon>
        <taxon>Siluridae</taxon>
        <taxon>Silurus</taxon>
    </lineage>
</organism>
<dbReference type="Gene3D" id="2.60.40.10">
    <property type="entry name" value="Immunoglobulins"/>
    <property type="match status" value="2"/>
</dbReference>
<feature type="non-terminal residue" evidence="5">
    <location>
        <position position="1"/>
    </location>
</feature>
<gene>
    <name evidence="5" type="ORF">HF521_004892</name>
</gene>
<dbReference type="Proteomes" id="UP000606274">
    <property type="component" value="Unassembled WGS sequence"/>
</dbReference>
<dbReference type="InterPro" id="IPR036179">
    <property type="entry name" value="Ig-like_dom_sf"/>
</dbReference>
<reference evidence="5" key="1">
    <citation type="submission" date="2020-08" db="EMBL/GenBank/DDBJ databases">
        <title>Chromosome-level assembly of Southern catfish (Silurus meridionalis) provides insights into visual adaptation to the nocturnal and benthic lifestyles.</title>
        <authorList>
            <person name="Zhang Y."/>
            <person name="Wang D."/>
            <person name="Peng Z."/>
        </authorList>
    </citation>
    <scope>NUCLEOTIDE SEQUENCE</scope>
    <source>
        <strain evidence="5">SWU-2019-XX</strain>
        <tissue evidence="5">Muscle</tissue>
    </source>
</reference>
<dbReference type="GO" id="GO:0005576">
    <property type="term" value="C:extracellular region"/>
    <property type="evidence" value="ECO:0007669"/>
    <property type="project" value="UniProtKB-ARBA"/>
</dbReference>
<evidence type="ECO:0000313" key="6">
    <source>
        <dbReference type="Proteomes" id="UP000606274"/>
    </source>
</evidence>
<dbReference type="GO" id="GO:0002250">
    <property type="term" value="P:adaptive immune response"/>
    <property type="evidence" value="ECO:0007669"/>
    <property type="project" value="UniProtKB-KW"/>
</dbReference>
<dbReference type="InterPro" id="IPR050199">
    <property type="entry name" value="IgHV"/>
</dbReference>
<dbReference type="SMART" id="SM00409">
    <property type="entry name" value="IG"/>
    <property type="match status" value="2"/>
</dbReference>
<evidence type="ECO:0000256" key="3">
    <source>
        <dbReference type="ARBA" id="ARBA00043265"/>
    </source>
</evidence>
<dbReference type="EMBL" id="JABFDY010000014">
    <property type="protein sequence ID" value="KAF7698382.1"/>
    <property type="molecule type" value="Genomic_DNA"/>
</dbReference>
<dbReference type="InterPro" id="IPR003599">
    <property type="entry name" value="Ig_sub"/>
</dbReference>
<keyword evidence="1" id="KW-0391">Immunity</keyword>
<comment type="caution">
    <text evidence="5">The sequence shown here is derived from an EMBL/GenBank/DDBJ whole genome shotgun (WGS) entry which is preliminary data.</text>
</comment>
<dbReference type="InterPro" id="IPR007110">
    <property type="entry name" value="Ig-like_dom"/>
</dbReference>
<evidence type="ECO:0000313" key="5">
    <source>
        <dbReference type="EMBL" id="KAF7698382.1"/>
    </source>
</evidence>
<keyword evidence="3" id="KW-1280">Immunoglobulin</keyword>
<dbReference type="GO" id="GO:0019814">
    <property type="term" value="C:immunoglobulin complex"/>
    <property type="evidence" value="ECO:0007669"/>
    <property type="project" value="UniProtKB-KW"/>
</dbReference>
<dbReference type="InterPro" id="IPR013783">
    <property type="entry name" value="Ig-like_fold"/>
</dbReference>